<name>A0AAW9JYF0_CARML</name>
<evidence type="ECO:0000313" key="3">
    <source>
        <dbReference type="Proteomes" id="UP001290462"/>
    </source>
</evidence>
<evidence type="ECO:0000313" key="2">
    <source>
        <dbReference type="EMBL" id="MDZ5757726.1"/>
    </source>
</evidence>
<feature type="domain" description="Mga helix-turn-helix" evidence="1">
    <location>
        <begin position="78"/>
        <end position="156"/>
    </location>
</feature>
<evidence type="ECO:0000259" key="1">
    <source>
        <dbReference type="Pfam" id="PF05043"/>
    </source>
</evidence>
<dbReference type="EMBL" id="JAVBVO010000002">
    <property type="protein sequence ID" value="MDZ5757726.1"/>
    <property type="molecule type" value="Genomic_DNA"/>
</dbReference>
<dbReference type="AlphaFoldDB" id="A0AAW9JYF0"/>
<proteinExistence type="predicted"/>
<protein>
    <submittedName>
        <fullName evidence="2">Helix-turn-helix domain-containing protein</fullName>
    </submittedName>
</protein>
<dbReference type="Proteomes" id="UP001290462">
    <property type="component" value="Unassembled WGS sequence"/>
</dbReference>
<dbReference type="Pfam" id="PF05043">
    <property type="entry name" value="Mga"/>
    <property type="match status" value="1"/>
</dbReference>
<dbReference type="RefSeq" id="WP_322808504.1">
    <property type="nucleotide sequence ID" value="NZ_JAVBVO010000002.1"/>
</dbReference>
<reference evidence="2" key="1">
    <citation type="submission" date="2023-08" db="EMBL/GenBank/DDBJ databases">
        <title>Genomic characterization of piscicolin 126 produced by Carnobacterium maltaromaticum CM22 strain isolated from salmon (Salmo salar).</title>
        <authorList>
            <person name="Gonzalez-Gragera E."/>
            <person name="Garcia-Lopez J.D."/>
            <person name="Teso-Perez C."/>
            <person name="Gimenez-Hernandez I."/>
            <person name="Peralta-Sanchez J.M."/>
            <person name="Valdivia E."/>
            <person name="Montalban-Lopez M."/>
            <person name="Martin-Platero A.M."/>
            <person name="Banos A."/>
            <person name="Martinez-Bueno M."/>
        </authorList>
    </citation>
    <scope>NUCLEOTIDE SEQUENCE</scope>
    <source>
        <strain evidence="2">CM22</strain>
    </source>
</reference>
<accession>A0AAW9JYF0</accession>
<comment type="caution">
    <text evidence="2">The sequence shown here is derived from an EMBL/GenBank/DDBJ whole genome shotgun (WGS) entry which is preliminary data.</text>
</comment>
<organism evidence="2 3">
    <name type="scientific">Carnobacterium maltaromaticum</name>
    <name type="common">Carnobacterium piscicola</name>
    <dbReference type="NCBI Taxonomy" id="2751"/>
    <lineage>
        <taxon>Bacteria</taxon>
        <taxon>Bacillati</taxon>
        <taxon>Bacillota</taxon>
        <taxon>Bacilli</taxon>
        <taxon>Lactobacillales</taxon>
        <taxon>Carnobacteriaceae</taxon>
        <taxon>Carnobacterium</taxon>
    </lineage>
</organism>
<gene>
    <name evidence="2" type="ORF">RAK27_03560</name>
</gene>
<sequence>MDKIINRKIKLIQLLYSYTTYTGLQEIADSMELTIKTIQLELSEIVEQLNLNNYGIKLVNEGTTYYLEREAINHIDLLYFSIEKESLFFFFTNKLFYNQLNPKKLYESYHYSYSHFHKRKIEYGNHLLKYELSFSSKPLSIVGSETMIRFYFFSFYWEKYGKIEWPFSHVEKEWVLSLVRKIEKDIKLILSEIEQLKLAYWVAVILNRTLNGHFIADSQFVEKESNFIAHQKNVAWRELFFDDINKVDSNTINQELTYLMSIVLLVLDGKKIRGLIAQNQVDYKVGDVMDLSLKFCQSVQEAFKLKIEWELMLNSVYLVFYSEMKLSGKVRSQKEKYNVNKNASTYKLFIEKYQKFSLDLIETTEPFRSFRNVSELWEELMLIVFHVADMDSYRPRLTAQIKLAAGNLEERLLMNCLNQLDYKIKYETEGKSPVDLVITDIYFEQSDDVTTYFPWNRTSTQDNFKRLSHFLKEFKFTR</sequence>
<dbReference type="InterPro" id="IPR007737">
    <property type="entry name" value="Mga_HTH"/>
</dbReference>